<dbReference type="PANTHER" id="PTHR30347">
    <property type="entry name" value="POTASSIUM CHANNEL RELATED"/>
    <property type="match status" value="1"/>
</dbReference>
<feature type="domain" description="Tc1-like transposase DDE" evidence="1">
    <location>
        <begin position="170"/>
        <end position="313"/>
    </location>
</feature>
<proteinExistence type="predicted"/>
<dbReference type="Pfam" id="PF13358">
    <property type="entry name" value="DDE_3"/>
    <property type="match status" value="1"/>
</dbReference>
<dbReference type="InterPro" id="IPR047655">
    <property type="entry name" value="Transpos_IS630-like"/>
</dbReference>
<evidence type="ECO:0000313" key="3">
    <source>
        <dbReference type="EMBL" id="RMN17241.1"/>
    </source>
</evidence>
<reference evidence="3 5" key="2">
    <citation type="submission" date="2018-08" db="EMBL/GenBank/DDBJ databases">
        <title>Recombination of ecologically and evolutionarily significant loci maintains genetic cohesion in the Pseudomonas syringae species complex.</title>
        <authorList>
            <person name="Dillon M."/>
            <person name="Thakur S."/>
            <person name="Almeida R.N.D."/>
            <person name="Weir B.S."/>
            <person name="Guttman D.S."/>
        </authorList>
    </citation>
    <scope>NUCLEOTIDE SEQUENCE [LARGE SCALE GENOMIC DNA]</scope>
    <source>
        <strain evidence="3 5">ICMP 2821</strain>
    </source>
</reference>
<dbReference type="Proteomes" id="UP000050564">
    <property type="component" value="Unassembled WGS sequence"/>
</dbReference>
<dbReference type="RefSeq" id="WP_004663932.1">
    <property type="nucleotide sequence ID" value="NZ_FNKU01000001.1"/>
</dbReference>
<dbReference type="InterPro" id="IPR052702">
    <property type="entry name" value="MscS-like_channel"/>
</dbReference>
<evidence type="ECO:0000313" key="5">
    <source>
        <dbReference type="Proteomes" id="UP000281372"/>
    </source>
</evidence>
<accession>A0A0N8QZG3</accession>
<evidence type="ECO:0000313" key="2">
    <source>
        <dbReference type="EMBL" id="KPW78310.1"/>
    </source>
</evidence>
<sequence length="357" mass="40872">MSALDITLSLEETIELKRRVRSATIPQREGRRARIILLAAEGETRDNIARLTGFSCPTITLWCQRFQARRLDGLVDEPGRGRKSSLPAETVRRVLEQVTRPRIGEPRWSCRSMAKAAGISSTTVHKLWAANDLKPHLTRTFKLSNDPQFEEKFWDVIGLYLAPPDKALVLCCDEKSQVQALERTQPGLPLGIGHIQTKSHDYTRHGTVTLFAALDYLQGKLISSIERQHRHQEWLAFLKKINKETPKHLQLHLIVDNYATHKHAAVKAWLAKHPRFHIHFTPTSSSWMNMVERFFRDITVYLRDGSFASVRELESSITAFMALRNAQPTRYVWNAKGEEILNKIQRAREALETAGNK</sequence>
<dbReference type="InterPro" id="IPR036397">
    <property type="entry name" value="RNaseH_sf"/>
</dbReference>
<dbReference type="SUPFAM" id="SSF53098">
    <property type="entry name" value="Ribonuclease H-like"/>
    <property type="match status" value="1"/>
</dbReference>
<protein>
    <submittedName>
        <fullName evidence="2">ISPsy25, transposase</fullName>
    </submittedName>
</protein>
<dbReference type="GO" id="GO:0003676">
    <property type="term" value="F:nucleic acid binding"/>
    <property type="evidence" value="ECO:0007669"/>
    <property type="project" value="InterPro"/>
</dbReference>
<dbReference type="Proteomes" id="UP000281372">
    <property type="component" value="Unassembled WGS sequence"/>
</dbReference>
<evidence type="ECO:0000259" key="1">
    <source>
        <dbReference type="Pfam" id="PF13358"/>
    </source>
</evidence>
<dbReference type="SUPFAM" id="SSF46689">
    <property type="entry name" value="Homeodomain-like"/>
    <property type="match status" value="1"/>
</dbReference>
<dbReference type="Gene3D" id="3.30.420.10">
    <property type="entry name" value="Ribonuclease H-like superfamily/Ribonuclease H"/>
    <property type="match status" value="1"/>
</dbReference>
<evidence type="ECO:0000313" key="4">
    <source>
        <dbReference type="Proteomes" id="UP000050564"/>
    </source>
</evidence>
<dbReference type="InterPro" id="IPR038717">
    <property type="entry name" value="Tc1-like_DDE_dom"/>
</dbReference>
<dbReference type="InterPro" id="IPR012337">
    <property type="entry name" value="RNaseH-like_sf"/>
</dbReference>
<reference evidence="2 4" key="1">
    <citation type="submission" date="2015-09" db="EMBL/GenBank/DDBJ databases">
        <title>Genome announcement of multiple Pseudomonas syringae strains.</title>
        <authorList>
            <person name="Thakur S."/>
            <person name="Wang P.W."/>
            <person name="Gong Y."/>
            <person name="Weir B.S."/>
            <person name="Guttman D.S."/>
        </authorList>
    </citation>
    <scope>NUCLEOTIDE SEQUENCE [LARGE SCALE GENOMIC DNA]</scope>
    <source>
        <strain evidence="2 4">ICMP2823</strain>
    </source>
</reference>
<dbReference type="EMBL" id="LJPX01000157">
    <property type="protein sequence ID" value="KPW78310.1"/>
    <property type="molecule type" value="Genomic_DNA"/>
</dbReference>
<dbReference type="PATRIC" id="fig|86840.3.peg.6017"/>
<dbReference type="Pfam" id="PF13565">
    <property type="entry name" value="HTH_32"/>
    <property type="match status" value="1"/>
</dbReference>
<name>A0A0N8QZG3_PSECA</name>
<dbReference type="PANTHER" id="PTHR30347:SF1">
    <property type="entry name" value="MECHANOSENSITIVE CHANNEL MSCK"/>
    <property type="match status" value="1"/>
</dbReference>
<dbReference type="InterPro" id="IPR009057">
    <property type="entry name" value="Homeodomain-like_sf"/>
</dbReference>
<dbReference type="NCBIfam" id="NF033545">
    <property type="entry name" value="transpos_IS630"/>
    <property type="match status" value="1"/>
</dbReference>
<dbReference type="EMBL" id="RBOW01001014">
    <property type="protein sequence ID" value="RMN17241.1"/>
    <property type="molecule type" value="Genomic_DNA"/>
</dbReference>
<comment type="caution">
    <text evidence="2">The sequence shown here is derived from an EMBL/GenBank/DDBJ whole genome shotgun (WGS) entry which is preliminary data.</text>
</comment>
<dbReference type="AlphaFoldDB" id="A0A0N8QZG3"/>
<gene>
    <name evidence="2" type="ORF">ALO81_100543</name>
    <name evidence="3" type="ORF">ALQ64_100543</name>
</gene>
<organism evidence="2 4">
    <name type="scientific">Pseudomonas cannabina</name>
    <dbReference type="NCBI Taxonomy" id="86840"/>
    <lineage>
        <taxon>Bacteria</taxon>
        <taxon>Pseudomonadati</taxon>
        <taxon>Pseudomonadota</taxon>
        <taxon>Gammaproteobacteria</taxon>
        <taxon>Pseudomonadales</taxon>
        <taxon>Pseudomonadaceae</taxon>
        <taxon>Pseudomonas</taxon>
    </lineage>
</organism>